<evidence type="ECO:0000256" key="1">
    <source>
        <dbReference type="SAM" id="MobiDB-lite"/>
    </source>
</evidence>
<gene>
    <name evidence="2" type="ORF">Val02_68960</name>
</gene>
<comment type="caution">
    <text evidence="2">The sequence shown here is derived from an EMBL/GenBank/DDBJ whole genome shotgun (WGS) entry which is preliminary data.</text>
</comment>
<sequence length="305" mass="31859">MRELRQVGRFEWEQIILRARLTGVIAGNGKGTRGGVSAAAFKAVALAWASHANADGSEVFPGDATLAVEAEVGLQVAQAVKKKLVELGLTERVRAGFRRQRYGDEYRLTLPSDLLDVLDVLTPAAVKAAAAAAYAKRRGRRGGSDGYPTQPLPLDGVGDLVDTPHAEPDEIRGGSDGTHNGACGGSDGTHVGDPTARDTNPRPTPSGPTPPIADLRTAVTASRASPPAQDRNSAPKKKCEHGFPIAFRPDGASTCALCRRAAKPPEPQPQPALRLIHGGAMTSPTVQPNDLDEKHTTVADAAGTA</sequence>
<feature type="region of interest" description="Disordered" evidence="1">
    <location>
        <begin position="137"/>
        <end position="240"/>
    </location>
</feature>
<feature type="compositionally biased region" description="Basic and acidic residues" evidence="1">
    <location>
        <begin position="162"/>
        <end position="173"/>
    </location>
</feature>
<evidence type="ECO:0000313" key="3">
    <source>
        <dbReference type="Proteomes" id="UP000619260"/>
    </source>
</evidence>
<feature type="compositionally biased region" description="Pro residues" evidence="1">
    <location>
        <begin position="202"/>
        <end position="211"/>
    </location>
</feature>
<accession>A0A8J3YUC7</accession>
<organism evidence="2 3">
    <name type="scientific">Virgisporangium aliadipatigenens</name>
    <dbReference type="NCBI Taxonomy" id="741659"/>
    <lineage>
        <taxon>Bacteria</taxon>
        <taxon>Bacillati</taxon>
        <taxon>Actinomycetota</taxon>
        <taxon>Actinomycetes</taxon>
        <taxon>Micromonosporales</taxon>
        <taxon>Micromonosporaceae</taxon>
        <taxon>Virgisporangium</taxon>
    </lineage>
</organism>
<name>A0A8J3YUC7_9ACTN</name>
<feature type="region of interest" description="Disordered" evidence="1">
    <location>
        <begin position="280"/>
        <end position="305"/>
    </location>
</feature>
<dbReference type="Proteomes" id="UP000619260">
    <property type="component" value="Unassembled WGS sequence"/>
</dbReference>
<evidence type="ECO:0000313" key="2">
    <source>
        <dbReference type="EMBL" id="GIJ50010.1"/>
    </source>
</evidence>
<keyword evidence="3" id="KW-1185">Reference proteome</keyword>
<evidence type="ECO:0008006" key="4">
    <source>
        <dbReference type="Google" id="ProtNLM"/>
    </source>
</evidence>
<dbReference type="AlphaFoldDB" id="A0A8J3YUC7"/>
<proteinExistence type="predicted"/>
<dbReference type="RefSeq" id="WP_203903460.1">
    <property type="nucleotide sequence ID" value="NZ_BOPF01000032.1"/>
</dbReference>
<dbReference type="EMBL" id="BOPF01000032">
    <property type="protein sequence ID" value="GIJ50010.1"/>
    <property type="molecule type" value="Genomic_DNA"/>
</dbReference>
<reference evidence="2" key="1">
    <citation type="submission" date="2021-01" db="EMBL/GenBank/DDBJ databases">
        <title>Whole genome shotgun sequence of Virgisporangium aliadipatigenens NBRC 105644.</title>
        <authorList>
            <person name="Komaki H."/>
            <person name="Tamura T."/>
        </authorList>
    </citation>
    <scope>NUCLEOTIDE SEQUENCE</scope>
    <source>
        <strain evidence="2">NBRC 105644</strain>
    </source>
</reference>
<protein>
    <recommendedName>
        <fullName evidence="4">Helix-turn-helix domain-containing protein</fullName>
    </recommendedName>
</protein>